<gene>
    <name evidence="4" type="ORF">BTM25_09440</name>
</gene>
<dbReference type="Proteomes" id="UP000242367">
    <property type="component" value="Unassembled WGS sequence"/>
</dbReference>
<dbReference type="PANTHER" id="PTHR35526">
    <property type="entry name" value="ANTI-SIGMA-F FACTOR RSBW-RELATED"/>
    <property type="match status" value="1"/>
</dbReference>
<keyword evidence="1" id="KW-0723">Serine/threonine-protein kinase</keyword>
<evidence type="ECO:0000313" key="4">
    <source>
        <dbReference type="EMBL" id="POM26543.1"/>
    </source>
</evidence>
<evidence type="ECO:0000256" key="2">
    <source>
        <dbReference type="SAM" id="MobiDB-lite"/>
    </source>
</evidence>
<feature type="region of interest" description="Disordered" evidence="2">
    <location>
        <begin position="89"/>
        <end position="109"/>
    </location>
</feature>
<dbReference type="AlphaFoldDB" id="A0A2P4UNB8"/>
<dbReference type="Gene3D" id="3.30.565.10">
    <property type="entry name" value="Histidine kinase-like ATPase, C-terminal domain"/>
    <property type="match status" value="1"/>
</dbReference>
<dbReference type="Pfam" id="PF13581">
    <property type="entry name" value="HATPase_c_2"/>
    <property type="match status" value="1"/>
</dbReference>
<protein>
    <recommendedName>
        <fullName evidence="3">Histidine kinase/HSP90-like ATPase domain-containing protein</fullName>
    </recommendedName>
</protein>
<evidence type="ECO:0000259" key="3">
    <source>
        <dbReference type="Pfam" id="PF13581"/>
    </source>
</evidence>
<feature type="region of interest" description="Disordered" evidence="2">
    <location>
        <begin position="151"/>
        <end position="171"/>
    </location>
</feature>
<reference evidence="4 5" key="1">
    <citation type="journal article" date="2017" name="Chemistry">
        <title>Isolation, Biosynthesis and Chemical Modifications of Rubterolones A-F: Rare Tropolone Alkaloids from Actinomadura sp. 5-2.</title>
        <authorList>
            <person name="Guo H."/>
            <person name="Benndorf R."/>
            <person name="Leichnitz D."/>
            <person name="Klassen J.L."/>
            <person name="Vollmers J."/>
            <person name="Gorls H."/>
            <person name="Steinacker M."/>
            <person name="Weigel C."/>
            <person name="Dahse H.M."/>
            <person name="Kaster A.K."/>
            <person name="de Beer Z.W."/>
            <person name="Poulsen M."/>
            <person name="Beemelmanns C."/>
        </authorList>
    </citation>
    <scope>NUCLEOTIDE SEQUENCE [LARGE SCALE GENOMIC DNA]</scope>
    <source>
        <strain evidence="4 5">5-2</strain>
    </source>
</reference>
<dbReference type="SUPFAM" id="SSF55874">
    <property type="entry name" value="ATPase domain of HSP90 chaperone/DNA topoisomerase II/histidine kinase"/>
    <property type="match status" value="1"/>
</dbReference>
<comment type="caution">
    <text evidence="4">The sequence shown here is derived from an EMBL/GenBank/DDBJ whole genome shotgun (WGS) entry which is preliminary data.</text>
</comment>
<dbReference type="InterPro" id="IPR036890">
    <property type="entry name" value="HATPase_C_sf"/>
</dbReference>
<accession>A0A2P4UNB8</accession>
<dbReference type="EMBL" id="MTBP01000001">
    <property type="protein sequence ID" value="POM26543.1"/>
    <property type="molecule type" value="Genomic_DNA"/>
</dbReference>
<dbReference type="PANTHER" id="PTHR35526:SF3">
    <property type="entry name" value="ANTI-SIGMA-F FACTOR RSBW"/>
    <property type="match status" value="1"/>
</dbReference>
<keyword evidence="5" id="KW-1185">Reference proteome</keyword>
<dbReference type="CDD" id="cd16936">
    <property type="entry name" value="HATPase_RsbW-like"/>
    <property type="match status" value="1"/>
</dbReference>
<feature type="compositionally biased region" description="Low complexity" evidence="2">
    <location>
        <begin position="159"/>
        <end position="171"/>
    </location>
</feature>
<evidence type="ECO:0000256" key="1">
    <source>
        <dbReference type="ARBA" id="ARBA00022527"/>
    </source>
</evidence>
<sequence>MGGAAVRETADGPVVLGVVTLPGERRSAARARAFLRDLLPPDDPVLDDLLTVGSETVGNAVAHTASGRPGGRVTVALTATARGYRLEVGDDGADGARPHVRPGSDDDLLEDPLAGAENGRGMRIVAALTSAWGYWESGDRTVVWAEFAPARARGGRPRGPGLRAAGVSDPG</sequence>
<proteinExistence type="predicted"/>
<dbReference type="GO" id="GO:0004674">
    <property type="term" value="F:protein serine/threonine kinase activity"/>
    <property type="evidence" value="ECO:0007669"/>
    <property type="project" value="UniProtKB-KW"/>
</dbReference>
<keyword evidence="1" id="KW-0418">Kinase</keyword>
<keyword evidence="1" id="KW-0808">Transferase</keyword>
<dbReference type="InterPro" id="IPR003594">
    <property type="entry name" value="HATPase_dom"/>
</dbReference>
<name>A0A2P4UNB8_9ACTN</name>
<dbReference type="InterPro" id="IPR050267">
    <property type="entry name" value="Anti-sigma-factor_SerPK"/>
</dbReference>
<organism evidence="4 5">
    <name type="scientific">Actinomadura rubteroloni</name>
    <dbReference type="NCBI Taxonomy" id="1926885"/>
    <lineage>
        <taxon>Bacteria</taxon>
        <taxon>Bacillati</taxon>
        <taxon>Actinomycetota</taxon>
        <taxon>Actinomycetes</taxon>
        <taxon>Streptosporangiales</taxon>
        <taxon>Thermomonosporaceae</taxon>
        <taxon>Actinomadura</taxon>
    </lineage>
</organism>
<feature type="domain" description="Histidine kinase/HSP90-like ATPase" evidence="3">
    <location>
        <begin position="26"/>
        <end position="145"/>
    </location>
</feature>
<evidence type="ECO:0000313" key="5">
    <source>
        <dbReference type="Proteomes" id="UP000242367"/>
    </source>
</evidence>